<evidence type="ECO:0000256" key="2">
    <source>
        <dbReference type="ARBA" id="ARBA00022771"/>
    </source>
</evidence>
<dbReference type="InterPro" id="IPR019787">
    <property type="entry name" value="Znf_PHD-finger"/>
</dbReference>
<keyword evidence="2 4" id="KW-0863">Zinc-finger</keyword>
<dbReference type="InterPro" id="IPR013083">
    <property type="entry name" value="Znf_RING/FYVE/PHD"/>
</dbReference>
<feature type="non-terminal residue" evidence="7">
    <location>
        <position position="1"/>
    </location>
</feature>
<evidence type="ECO:0000256" key="3">
    <source>
        <dbReference type="ARBA" id="ARBA00022833"/>
    </source>
</evidence>
<dbReference type="InterPro" id="IPR011011">
    <property type="entry name" value="Znf_FYVE_PHD"/>
</dbReference>
<dbReference type="Pfam" id="PF00628">
    <property type="entry name" value="PHD"/>
    <property type="match status" value="1"/>
</dbReference>
<proteinExistence type="predicted"/>
<dbReference type="SMART" id="SM00249">
    <property type="entry name" value="PHD"/>
    <property type="match status" value="1"/>
</dbReference>
<dbReference type="PANTHER" id="PTHR47177:SF4">
    <property type="entry name" value="OS06G0283200 PROTEIN"/>
    <property type="match status" value="1"/>
</dbReference>
<evidence type="ECO:0000256" key="1">
    <source>
        <dbReference type="ARBA" id="ARBA00022723"/>
    </source>
</evidence>
<sequence>VYHHFGNATVGPPDPYSEVRCSVCLVTTDESLLLLCDLCDSASHTYCVGLGATVPEGDWFCQDCTLLRAEHSKNDIDTKYESQASFWDIHKVSSVEERTSVFDIVREASITEVGRSSTTASRLPSQFPSFVVSESGVILPDNVTGPDTGTQSRVACNSTEVAARTLGHCRSVHDRIRTLRANWNAFRSGSLSFSCSSVNNGDCTDQKSDTGSVLRGRSGQTHPASYSSPQLTAEKDSSCDMLHNRGSLDVDKAWKMMAVAKSLNQGRGESSMAHQALKQPSTKVNSLKEPMKRTSRILPLNNKQFRTRNLGGIGPEKHYQYYSLQQDDDGQKSQMFQNFKQHKVTMRGVPKFGEGSPTTCSPGYGELPSSKNRISAHTDARHCDGELLVENMRGAPSNDFNECGGPCTNSPIASLPVALNISHPKLELCASSSSSKTKPHGGKRRKEKCFAKSKAMRDDAKSEIQSLVKLNLKLLGGYKLEVGAFKEVARLATHSILASCGLEHLKPGVPSFPSSVCYHGNDIRPFRRSTLMPGSCRECFYVFVKDVVNSIMLQRAGGAEMSC</sequence>
<organism evidence="7 8">
    <name type="scientific">Ilex paraguariensis</name>
    <name type="common">yerba mate</name>
    <dbReference type="NCBI Taxonomy" id="185542"/>
    <lineage>
        <taxon>Eukaryota</taxon>
        <taxon>Viridiplantae</taxon>
        <taxon>Streptophyta</taxon>
        <taxon>Embryophyta</taxon>
        <taxon>Tracheophyta</taxon>
        <taxon>Spermatophyta</taxon>
        <taxon>Magnoliopsida</taxon>
        <taxon>eudicotyledons</taxon>
        <taxon>Gunneridae</taxon>
        <taxon>Pentapetalae</taxon>
        <taxon>asterids</taxon>
        <taxon>campanulids</taxon>
        <taxon>Aquifoliales</taxon>
        <taxon>Aquifoliaceae</taxon>
        <taxon>Ilex</taxon>
    </lineage>
</organism>
<feature type="region of interest" description="Disordered" evidence="5">
    <location>
        <begin position="201"/>
        <end position="235"/>
    </location>
</feature>
<dbReference type="AlphaFoldDB" id="A0ABC8RWG3"/>
<name>A0ABC8RWG3_9AQUA</name>
<dbReference type="Proteomes" id="UP001642360">
    <property type="component" value="Unassembled WGS sequence"/>
</dbReference>
<evidence type="ECO:0000259" key="6">
    <source>
        <dbReference type="PROSITE" id="PS50016"/>
    </source>
</evidence>
<evidence type="ECO:0000256" key="5">
    <source>
        <dbReference type="SAM" id="MobiDB-lite"/>
    </source>
</evidence>
<feature type="compositionally biased region" description="Polar residues" evidence="5">
    <location>
        <begin position="218"/>
        <end position="231"/>
    </location>
</feature>
<evidence type="ECO:0000313" key="7">
    <source>
        <dbReference type="EMBL" id="CAK9147900.1"/>
    </source>
</evidence>
<comment type="caution">
    <text evidence="7">The sequence shown here is derived from an EMBL/GenBank/DDBJ whole genome shotgun (WGS) entry which is preliminary data.</text>
</comment>
<dbReference type="EMBL" id="CAUOFW020001724">
    <property type="protein sequence ID" value="CAK9147900.1"/>
    <property type="molecule type" value="Genomic_DNA"/>
</dbReference>
<dbReference type="PROSITE" id="PS50016">
    <property type="entry name" value="ZF_PHD_2"/>
    <property type="match status" value="1"/>
</dbReference>
<evidence type="ECO:0000313" key="8">
    <source>
        <dbReference type="Proteomes" id="UP001642360"/>
    </source>
</evidence>
<keyword evidence="3" id="KW-0862">Zinc</keyword>
<evidence type="ECO:0000256" key="4">
    <source>
        <dbReference type="PROSITE-ProRule" id="PRU00146"/>
    </source>
</evidence>
<dbReference type="InterPro" id="IPR001965">
    <property type="entry name" value="Znf_PHD"/>
</dbReference>
<keyword evidence="8" id="KW-1185">Reference proteome</keyword>
<dbReference type="GO" id="GO:0008270">
    <property type="term" value="F:zinc ion binding"/>
    <property type="evidence" value="ECO:0007669"/>
    <property type="project" value="UniProtKB-KW"/>
</dbReference>
<gene>
    <name evidence="7" type="ORF">ILEXP_LOCUS15834</name>
</gene>
<protein>
    <recommendedName>
        <fullName evidence="6">PHD-type domain-containing protein</fullName>
    </recommendedName>
</protein>
<feature type="region of interest" description="Disordered" evidence="5">
    <location>
        <begin position="268"/>
        <end position="290"/>
    </location>
</feature>
<dbReference type="SUPFAM" id="SSF57903">
    <property type="entry name" value="FYVE/PHD zinc finger"/>
    <property type="match status" value="1"/>
</dbReference>
<accession>A0ABC8RWG3</accession>
<feature type="domain" description="PHD-type" evidence="6">
    <location>
        <begin position="18"/>
        <end position="67"/>
    </location>
</feature>
<keyword evidence="1" id="KW-0479">Metal-binding</keyword>
<dbReference type="Gene3D" id="3.30.40.10">
    <property type="entry name" value="Zinc/RING finger domain, C3HC4 (zinc finger)"/>
    <property type="match status" value="1"/>
</dbReference>
<reference evidence="7 8" key="1">
    <citation type="submission" date="2024-02" db="EMBL/GenBank/DDBJ databases">
        <authorList>
            <person name="Vignale AGUSTIN F."/>
            <person name="Sosa J E."/>
            <person name="Modenutti C."/>
        </authorList>
    </citation>
    <scope>NUCLEOTIDE SEQUENCE [LARGE SCALE GENOMIC DNA]</scope>
</reference>
<dbReference type="PANTHER" id="PTHR47177">
    <property type="entry name" value="F18C1.6 PROTEIN"/>
    <property type="match status" value="1"/>
</dbReference>